<protein>
    <submittedName>
        <fullName evidence="1">Uncharacterized protein</fullName>
    </submittedName>
</protein>
<keyword evidence="2" id="KW-1185">Reference proteome</keyword>
<dbReference type="OrthoDB" id="9898022at2"/>
<dbReference type="AlphaFoldDB" id="A0A143DDI5"/>
<name>A0A143DDI5_9PROT</name>
<proteinExistence type="predicted"/>
<dbReference type="GeneID" id="53316688"/>
<reference evidence="1 2" key="1">
    <citation type="submission" date="2016-02" db="EMBL/GenBank/DDBJ databases">
        <title>Complete Genome of H5569, the type strain of the newly described species Haematospirillium jordaniae.</title>
        <authorList>
            <person name="Nicholson A.C."/>
            <person name="Humrighouse B.W."/>
            <person name="Loparov V."/>
            <person name="McQuiston J.R."/>
        </authorList>
    </citation>
    <scope>NUCLEOTIDE SEQUENCE [LARGE SCALE GENOMIC DNA]</scope>
    <source>
        <strain evidence="1 2">H5569</strain>
    </source>
</reference>
<gene>
    <name evidence="1" type="ORF">AY555_05905</name>
</gene>
<dbReference type="InterPro" id="IPR038301">
    <property type="entry name" value="AraC-like_sf"/>
</dbReference>
<sequence>MLAPSLLFYLALGHDGGLLWCCAGIPVCAGMIVGALPLCDDPCIPALCLGLVSRRETLSAERQNESAFVDGVFHDLLGLLEDTRSWITDSDQQKKESASLPPEARIGLTRDLSTLTSRATAAMSVVLLYKALDEDASQIKDPGSQLDELYAEVARGVGSPGKTTTPKLADLMVRAQDVLGSVSEVRRMILSQINAPRH</sequence>
<dbReference type="Proteomes" id="UP000076066">
    <property type="component" value="Chromosome"/>
</dbReference>
<organism evidence="1 2">
    <name type="scientific">Haematospirillum jordaniae</name>
    <dbReference type="NCBI Taxonomy" id="1549855"/>
    <lineage>
        <taxon>Bacteria</taxon>
        <taxon>Pseudomonadati</taxon>
        <taxon>Pseudomonadota</taxon>
        <taxon>Alphaproteobacteria</taxon>
        <taxon>Rhodospirillales</taxon>
        <taxon>Novispirillaceae</taxon>
        <taxon>Haematospirillum</taxon>
    </lineage>
</organism>
<dbReference type="KEGG" id="hjo:AY555_05905"/>
<dbReference type="EMBL" id="CP014525">
    <property type="protein sequence ID" value="AMW34792.1"/>
    <property type="molecule type" value="Genomic_DNA"/>
</dbReference>
<dbReference type="RefSeq" id="WP_066134669.1">
    <property type="nucleotide sequence ID" value="NZ_CP014525.1"/>
</dbReference>
<evidence type="ECO:0000313" key="2">
    <source>
        <dbReference type="Proteomes" id="UP000076066"/>
    </source>
</evidence>
<evidence type="ECO:0000313" key="1">
    <source>
        <dbReference type="EMBL" id="AMW34792.1"/>
    </source>
</evidence>
<dbReference type="Gene3D" id="1.10.8.930">
    <property type="entry name" value="Protein of unknown function DUF1465"/>
    <property type="match status" value="1"/>
</dbReference>
<accession>A0A143DDI5</accession>